<proteinExistence type="predicted"/>
<dbReference type="Gene3D" id="3.60.10.10">
    <property type="entry name" value="Endonuclease/exonuclease/phosphatase"/>
    <property type="match status" value="1"/>
</dbReference>
<evidence type="ECO:0000313" key="3">
    <source>
        <dbReference type="Proteomes" id="UP000499080"/>
    </source>
</evidence>
<accession>A0A4Y2E4F0</accession>
<dbReference type="Pfam" id="PF14529">
    <property type="entry name" value="Exo_endo_phos_2"/>
    <property type="match status" value="1"/>
</dbReference>
<reference evidence="2 3" key="1">
    <citation type="journal article" date="2019" name="Sci. Rep.">
        <title>Orb-weaving spider Araneus ventricosus genome elucidates the spidroin gene catalogue.</title>
        <authorList>
            <person name="Kono N."/>
            <person name="Nakamura H."/>
            <person name="Ohtoshi R."/>
            <person name="Moran D.A.P."/>
            <person name="Shinohara A."/>
            <person name="Yoshida Y."/>
            <person name="Fujiwara M."/>
            <person name="Mori M."/>
            <person name="Tomita M."/>
            <person name="Arakawa K."/>
        </authorList>
    </citation>
    <scope>NUCLEOTIDE SEQUENCE [LARGE SCALE GENOMIC DNA]</scope>
</reference>
<dbReference type="SUPFAM" id="SSF56219">
    <property type="entry name" value="DNase I-like"/>
    <property type="match status" value="1"/>
</dbReference>
<keyword evidence="3" id="KW-1185">Reference proteome</keyword>
<feature type="domain" description="Endonuclease/exonuclease/phosphatase" evidence="1">
    <location>
        <begin position="75"/>
        <end position="152"/>
    </location>
</feature>
<comment type="caution">
    <text evidence="2">The sequence shown here is derived from an EMBL/GenBank/DDBJ whole genome shotgun (WGS) entry which is preliminary data.</text>
</comment>
<dbReference type="EMBL" id="BGPR01000500">
    <property type="protein sequence ID" value="GBM23567.1"/>
    <property type="molecule type" value="Genomic_DNA"/>
</dbReference>
<dbReference type="Proteomes" id="UP000499080">
    <property type="component" value="Unassembled WGS sequence"/>
</dbReference>
<dbReference type="InterPro" id="IPR005135">
    <property type="entry name" value="Endo/exonuclease/phosphatase"/>
</dbReference>
<sequence length="172" mass="19211">MKIFAFLKKKNFSSHRKDRVGSGLLIGNTEQLSARLIPFNLPQNSDLEILAIKVNTDALSFYIINIDAPTGFDIDVIRTFLDTLTEPSFIFGDFNLHHPLWGSNDSSRLGNKFADWLTDSNFVILNPSTPTHTFPAGKQSLLDLTLCSKSLLPFGLTPLVPSFSISKDILRR</sequence>
<dbReference type="AlphaFoldDB" id="A0A4Y2E4F0"/>
<organism evidence="2 3">
    <name type="scientific">Araneus ventricosus</name>
    <name type="common">Orbweaver spider</name>
    <name type="synonym">Epeira ventricosa</name>
    <dbReference type="NCBI Taxonomy" id="182803"/>
    <lineage>
        <taxon>Eukaryota</taxon>
        <taxon>Metazoa</taxon>
        <taxon>Ecdysozoa</taxon>
        <taxon>Arthropoda</taxon>
        <taxon>Chelicerata</taxon>
        <taxon>Arachnida</taxon>
        <taxon>Araneae</taxon>
        <taxon>Araneomorphae</taxon>
        <taxon>Entelegynae</taxon>
        <taxon>Araneoidea</taxon>
        <taxon>Araneidae</taxon>
        <taxon>Araneus</taxon>
    </lineage>
</organism>
<evidence type="ECO:0000259" key="1">
    <source>
        <dbReference type="Pfam" id="PF14529"/>
    </source>
</evidence>
<gene>
    <name evidence="2" type="ORF">AVEN_196643_1</name>
</gene>
<dbReference type="GO" id="GO:0003824">
    <property type="term" value="F:catalytic activity"/>
    <property type="evidence" value="ECO:0007669"/>
    <property type="project" value="InterPro"/>
</dbReference>
<dbReference type="OrthoDB" id="8044385at2759"/>
<evidence type="ECO:0000313" key="2">
    <source>
        <dbReference type="EMBL" id="GBM23567.1"/>
    </source>
</evidence>
<dbReference type="InterPro" id="IPR036691">
    <property type="entry name" value="Endo/exonu/phosph_ase_sf"/>
</dbReference>
<name>A0A4Y2E4F0_ARAVE</name>
<protein>
    <recommendedName>
        <fullName evidence="1">Endonuclease/exonuclease/phosphatase domain-containing protein</fullName>
    </recommendedName>
</protein>